<name>B9CY40_CAMRE</name>
<dbReference type="SMART" id="SM00862">
    <property type="entry name" value="Trans_reg_C"/>
    <property type="match status" value="1"/>
</dbReference>
<evidence type="ECO:0000256" key="7">
    <source>
        <dbReference type="PROSITE-ProRule" id="PRU01091"/>
    </source>
</evidence>
<evidence type="ECO:0000259" key="8">
    <source>
        <dbReference type="PROSITE" id="PS50110"/>
    </source>
</evidence>
<keyword evidence="5" id="KW-0804">Transcription</keyword>
<dbReference type="CDD" id="cd00383">
    <property type="entry name" value="trans_reg_C"/>
    <property type="match status" value="1"/>
</dbReference>
<dbReference type="Proteomes" id="UP000003082">
    <property type="component" value="Unassembled WGS sequence"/>
</dbReference>
<evidence type="ECO:0000256" key="1">
    <source>
        <dbReference type="ARBA" id="ARBA00022553"/>
    </source>
</evidence>
<keyword evidence="1 6" id="KW-0597">Phosphoprotein</keyword>
<evidence type="ECO:0000256" key="3">
    <source>
        <dbReference type="ARBA" id="ARBA00023015"/>
    </source>
</evidence>
<dbReference type="AlphaFoldDB" id="B9CY40"/>
<dbReference type="GO" id="GO:0005829">
    <property type="term" value="C:cytosol"/>
    <property type="evidence" value="ECO:0007669"/>
    <property type="project" value="TreeGrafter"/>
</dbReference>
<evidence type="ECO:0000313" key="11">
    <source>
        <dbReference type="Proteomes" id="UP000003082"/>
    </source>
</evidence>
<dbReference type="InterPro" id="IPR039420">
    <property type="entry name" value="WalR-like"/>
</dbReference>
<dbReference type="EMBL" id="ACFU01000001">
    <property type="protein sequence ID" value="EEF15427.1"/>
    <property type="molecule type" value="Genomic_DNA"/>
</dbReference>
<sequence length="243" mass="28207">MIVSIKFSTRNKMQDYSVLDVLSNKKVLCLEDEPYILKNMIDSLELFFAEVKGVKDGLEALDEAMSGSYDALILDVSVPHVDGLEVAKKIRSTNRKIPIIIISSHTEQEYLWRAVELKITRYLSKPYDKNAFIEALKDVALELIDHTPVFNINDELKYDFSKKIIYIKDEACHLSKSESKLLEYFLNNKNQTVTYEQLFDYMWEFEQPTKEAIKTIVKELRRKIGKGTIRNLYGVGYLCEVQI</sequence>
<dbReference type="InterPro" id="IPR036388">
    <property type="entry name" value="WH-like_DNA-bd_sf"/>
</dbReference>
<feature type="domain" description="OmpR/PhoB-type" evidence="9">
    <location>
        <begin position="147"/>
        <end position="241"/>
    </location>
</feature>
<feature type="domain" description="Response regulatory" evidence="8">
    <location>
        <begin position="26"/>
        <end position="140"/>
    </location>
</feature>
<proteinExistence type="predicted"/>
<keyword evidence="2" id="KW-0902">Two-component regulatory system</keyword>
<dbReference type="eggNOG" id="COG0745">
    <property type="taxonomic scope" value="Bacteria"/>
</dbReference>
<protein>
    <submittedName>
        <fullName evidence="10">Response regulator receiver domain protein</fullName>
    </submittedName>
</protein>
<feature type="modified residue" description="4-aspartylphosphate" evidence="6">
    <location>
        <position position="75"/>
    </location>
</feature>
<evidence type="ECO:0000259" key="9">
    <source>
        <dbReference type="PROSITE" id="PS51755"/>
    </source>
</evidence>
<evidence type="ECO:0000313" key="10">
    <source>
        <dbReference type="EMBL" id="EEF15427.1"/>
    </source>
</evidence>
<keyword evidence="4 7" id="KW-0238">DNA-binding</keyword>
<keyword evidence="11" id="KW-1185">Reference proteome</keyword>
<organism evidence="10 11">
    <name type="scientific">Campylobacter rectus RM3267</name>
    <dbReference type="NCBI Taxonomy" id="553218"/>
    <lineage>
        <taxon>Bacteria</taxon>
        <taxon>Pseudomonadati</taxon>
        <taxon>Campylobacterota</taxon>
        <taxon>Epsilonproteobacteria</taxon>
        <taxon>Campylobacterales</taxon>
        <taxon>Campylobacteraceae</taxon>
        <taxon>Campylobacter</taxon>
    </lineage>
</organism>
<feature type="DNA-binding region" description="OmpR/PhoB-type" evidence="7">
    <location>
        <begin position="147"/>
        <end position="241"/>
    </location>
</feature>
<keyword evidence="3" id="KW-0805">Transcription regulation</keyword>
<dbReference type="InterPro" id="IPR001789">
    <property type="entry name" value="Sig_transdc_resp-reg_receiver"/>
</dbReference>
<dbReference type="PROSITE" id="PS51755">
    <property type="entry name" value="OMPR_PHOB"/>
    <property type="match status" value="1"/>
</dbReference>
<dbReference type="SMART" id="SM00448">
    <property type="entry name" value="REC"/>
    <property type="match status" value="1"/>
</dbReference>
<evidence type="ECO:0000256" key="2">
    <source>
        <dbReference type="ARBA" id="ARBA00023012"/>
    </source>
</evidence>
<dbReference type="Pfam" id="PF00072">
    <property type="entry name" value="Response_reg"/>
    <property type="match status" value="1"/>
</dbReference>
<comment type="caution">
    <text evidence="10">The sequence shown here is derived from an EMBL/GenBank/DDBJ whole genome shotgun (WGS) entry which is preliminary data.</text>
</comment>
<evidence type="ECO:0000256" key="4">
    <source>
        <dbReference type="ARBA" id="ARBA00023125"/>
    </source>
</evidence>
<dbReference type="GO" id="GO:0032993">
    <property type="term" value="C:protein-DNA complex"/>
    <property type="evidence" value="ECO:0007669"/>
    <property type="project" value="TreeGrafter"/>
</dbReference>
<dbReference type="PANTHER" id="PTHR48111:SF1">
    <property type="entry name" value="TWO-COMPONENT RESPONSE REGULATOR ORR33"/>
    <property type="match status" value="1"/>
</dbReference>
<dbReference type="STRING" id="553218.CAMRE0001_0240"/>
<evidence type="ECO:0000256" key="6">
    <source>
        <dbReference type="PROSITE-ProRule" id="PRU00169"/>
    </source>
</evidence>
<dbReference type="GO" id="GO:0006355">
    <property type="term" value="P:regulation of DNA-templated transcription"/>
    <property type="evidence" value="ECO:0007669"/>
    <property type="project" value="InterPro"/>
</dbReference>
<dbReference type="Pfam" id="PF00486">
    <property type="entry name" value="Trans_reg_C"/>
    <property type="match status" value="1"/>
</dbReference>
<dbReference type="GO" id="GO:0000976">
    <property type="term" value="F:transcription cis-regulatory region binding"/>
    <property type="evidence" value="ECO:0007669"/>
    <property type="project" value="TreeGrafter"/>
</dbReference>
<accession>B9CY40</accession>
<dbReference type="InterPro" id="IPR011006">
    <property type="entry name" value="CheY-like_superfamily"/>
</dbReference>
<gene>
    <name evidence="10" type="ORF">CAMRE0001_0240</name>
</gene>
<dbReference type="SUPFAM" id="SSF52172">
    <property type="entry name" value="CheY-like"/>
    <property type="match status" value="1"/>
</dbReference>
<dbReference type="Gene3D" id="1.10.10.10">
    <property type="entry name" value="Winged helix-like DNA-binding domain superfamily/Winged helix DNA-binding domain"/>
    <property type="match status" value="1"/>
</dbReference>
<dbReference type="Gene3D" id="3.40.50.2300">
    <property type="match status" value="1"/>
</dbReference>
<dbReference type="InterPro" id="IPR001867">
    <property type="entry name" value="OmpR/PhoB-type_DNA-bd"/>
</dbReference>
<reference evidence="10 11" key="1">
    <citation type="submission" date="2008-08" db="EMBL/GenBank/DDBJ databases">
        <authorList>
            <person name="Madupu R."/>
            <person name="Durkin A.S."/>
            <person name="Torralba M."/>
            <person name="Methe B."/>
            <person name="Sutton G.G."/>
            <person name="Strausberg R.L."/>
            <person name="Nelson K.E."/>
        </authorList>
    </citation>
    <scope>NUCLEOTIDE SEQUENCE [LARGE SCALE GENOMIC DNA]</scope>
    <source>
        <strain evidence="10 11">RM3267</strain>
    </source>
</reference>
<dbReference type="GO" id="GO:0000156">
    <property type="term" value="F:phosphorelay response regulator activity"/>
    <property type="evidence" value="ECO:0007669"/>
    <property type="project" value="TreeGrafter"/>
</dbReference>
<evidence type="ECO:0000256" key="5">
    <source>
        <dbReference type="ARBA" id="ARBA00023163"/>
    </source>
</evidence>
<dbReference type="PANTHER" id="PTHR48111">
    <property type="entry name" value="REGULATOR OF RPOS"/>
    <property type="match status" value="1"/>
</dbReference>
<dbReference type="PROSITE" id="PS50110">
    <property type="entry name" value="RESPONSE_REGULATORY"/>
    <property type="match status" value="1"/>
</dbReference>